<dbReference type="Pfam" id="PF05635">
    <property type="entry name" value="23S_rRNA_IVP"/>
    <property type="match status" value="1"/>
</dbReference>
<sequence>MKDYKKYKVWEKAHQLTLDVYQAMHAFPKEELFNLASQMKRAAASIPMNIAEGCGRSSDKDFARFLHIALGSANELEYQIILSIDLNFIDKETGQHLLFKVEEIKKMLTSFIQKLTKANS</sequence>
<name>A0A1I7ET56_9FLAO</name>
<evidence type="ECO:0000313" key="2">
    <source>
        <dbReference type="Proteomes" id="UP000199138"/>
    </source>
</evidence>
<keyword evidence="2" id="KW-1185">Reference proteome</keyword>
<dbReference type="Gene3D" id="1.20.1440.60">
    <property type="entry name" value="23S rRNA-intervening sequence"/>
    <property type="match status" value="1"/>
</dbReference>
<dbReference type="PANTHER" id="PTHR38471">
    <property type="entry name" value="FOUR HELIX BUNDLE PROTEIN"/>
    <property type="match status" value="1"/>
</dbReference>
<dbReference type="Proteomes" id="UP000199138">
    <property type="component" value="Unassembled WGS sequence"/>
</dbReference>
<dbReference type="RefSeq" id="WP_093021320.1">
    <property type="nucleotide sequence ID" value="NZ_FPBK01000001.1"/>
</dbReference>
<dbReference type="SUPFAM" id="SSF158446">
    <property type="entry name" value="IVS-encoded protein-like"/>
    <property type="match status" value="1"/>
</dbReference>
<dbReference type="PANTHER" id="PTHR38471:SF2">
    <property type="entry name" value="FOUR HELIX BUNDLE PROTEIN"/>
    <property type="match status" value="1"/>
</dbReference>
<accession>A0A1I7ET56</accession>
<protein>
    <submittedName>
        <fullName evidence="1">Four helix bundle protein</fullName>
    </submittedName>
</protein>
<dbReference type="EMBL" id="FPBK01000001">
    <property type="protein sequence ID" value="SFU27072.1"/>
    <property type="molecule type" value="Genomic_DNA"/>
</dbReference>
<organism evidence="1 2">
    <name type="scientific">Pustulibacterium marinum</name>
    <dbReference type="NCBI Taxonomy" id="1224947"/>
    <lineage>
        <taxon>Bacteria</taxon>
        <taxon>Pseudomonadati</taxon>
        <taxon>Bacteroidota</taxon>
        <taxon>Flavobacteriia</taxon>
        <taxon>Flavobacteriales</taxon>
        <taxon>Flavobacteriaceae</taxon>
        <taxon>Pustulibacterium</taxon>
    </lineage>
</organism>
<dbReference type="AlphaFoldDB" id="A0A1I7ET56"/>
<dbReference type="NCBIfam" id="TIGR02436">
    <property type="entry name" value="four helix bundle protein"/>
    <property type="match status" value="1"/>
</dbReference>
<dbReference type="InterPro" id="IPR036583">
    <property type="entry name" value="23S_rRNA_IVS_sf"/>
</dbReference>
<reference evidence="1 2" key="1">
    <citation type="submission" date="2016-10" db="EMBL/GenBank/DDBJ databases">
        <authorList>
            <person name="de Groot N.N."/>
        </authorList>
    </citation>
    <scope>NUCLEOTIDE SEQUENCE [LARGE SCALE GENOMIC DNA]</scope>
    <source>
        <strain evidence="1 2">CGMCC 1.12333</strain>
    </source>
</reference>
<proteinExistence type="predicted"/>
<dbReference type="CDD" id="cd16377">
    <property type="entry name" value="23S_rRNA_IVP_like"/>
    <property type="match status" value="1"/>
</dbReference>
<gene>
    <name evidence="1" type="ORF">SAMN05216480_10158</name>
</gene>
<dbReference type="InterPro" id="IPR012657">
    <property type="entry name" value="23S_rRNA-intervening_sequence"/>
</dbReference>
<dbReference type="STRING" id="1224947.SAMN05216480_10158"/>
<evidence type="ECO:0000313" key="1">
    <source>
        <dbReference type="EMBL" id="SFU27072.1"/>
    </source>
</evidence>
<dbReference type="OrthoDB" id="9811959at2"/>